<keyword evidence="1 5" id="KW-0378">Hydrolase</keyword>
<gene>
    <name evidence="5" type="ORF">B9T62_13330</name>
</gene>
<sequence>MLQEQDRSWIDSIIGKITVKMDTVSEKSRHKIPYTAFEGNHDDKASHNASGFDADGICWWTNGFWGGMLWLMYHETGNEKYKEIATISEEYLDRCFQDFYGLHHDVGFMWLPTSVANYKVTKNPESRKRALHAANLLAGRFNLAGGFIRAWNDLEDGDTRGWAIIDCMFNIPLLYWATEETGDPRFKQIAMRHADTVMSTFVRPDGSVHHIVEFDPFNGGVVHTYGGQGYADGSSWTRGQTWALYGFMMSYIHTGKEEYLQTAKMIAHYFIANIPEDGVIPLDFRQPAEPKLEDDTAAAIAACGLIEIAKAVGDLERELYLNAALKLLRALDERSDWSEASDCILQKGSESYHKPRNKHHHPIIYGDFYFMEAVFKLKGNDLYLW</sequence>
<feature type="active site" description="Proton donor" evidence="3">
    <location>
        <position position="166"/>
    </location>
</feature>
<dbReference type="InterPro" id="IPR012341">
    <property type="entry name" value="6hp_glycosidase-like_sf"/>
</dbReference>
<feature type="active site" description="Nucleophile" evidence="3">
    <location>
        <position position="105"/>
    </location>
</feature>
<keyword evidence="6" id="KW-1185">Reference proteome</keyword>
<evidence type="ECO:0000256" key="3">
    <source>
        <dbReference type="PIRSR" id="PIRSR610905-1"/>
    </source>
</evidence>
<dbReference type="SUPFAM" id="SSF48208">
    <property type="entry name" value="Six-hairpin glycosidases"/>
    <property type="match status" value="1"/>
</dbReference>
<dbReference type="EMBL" id="CP021780">
    <property type="protein sequence ID" value="ASA21667.1"/>
    <property type="molecule type" value="Genomic_DNA"/>
</dbReference>
<feature type="binding site" evidence="4">
    <location>
        <position position="351"/>
    </location>
    <ligand>
        <name>substrate</name>
    </ligand>
</feature>
<protein>
    <submittedName>
        <fullName evidence="5">Glycosyl hydrolase family 88</fullName>
    </submittedName>
</protein>
<dbReference type="KEGG" id="pdh:B9T62_13330"/>
<feature type="binding site" evidence="4">
    <location>
        <position position="242"/>
    </location>
    <ligand>
        <name>substrate</name>
    </ligand>
</feature>
<feature type="binding site" evidence="4">
    <location>
        <position position="238"/>
    </location>
    <ligand>
        <name>substrate</name>
    </ligand>
</feature>
<dbReference type="Proteomes" id="UP000249890">
    <property type="component" value="Chromosome"/>
</dbReference>
<dbReference type="PANTHER" id="PTHR36845:SF1">
    <property type="entry name" value="HYDROLASE, PUTATIVE (AFU_ORTHOLOGUE AFUA_7G05090)-RELATED"/>
    <property type="match status" value="1"/>
</dbReference>
<dbReference type="GO" id="GO:0000272">
    <property type="term" value="P:polysaccharide catabolic process"/>
    <property type="evidence" value="ECO:0007669"/>
    <property type="project" value="TreeGrafter"/>
</dbReference>
<dbReference type="Pfam" id="PF07470">
    <property type="entry name" value="Glyco_hydro_88"/>
    <property type="match status" value="1"/>
</dbReference>
<dbReference type="InterPro" id="IPR052369">
    <property type="entry name" value="UG_Glycosaminoglycan_Hydrolase"/>
</dbReference>
<evidence type="ECO:0000256" key="4">
    <source>
        <dbReference type="PIRSR" id="PIRSR610905-2"/>
    </source>
</evidence>
<dbReference type="RefSeq" id="WP_087915676.1">
    <property type="nucleotide sequence ID" value="NZ_CP021780.1"/>
</dbReference>
<organism evidence="5 6">
    <name type="scientific">Paenibacillus donghaensis</name>
    <dbReference type="NCBI Taxonomy" id="414771"/>
    <lineage>
        <taxon>Bacteria</taxon>
        <taxon>Bacillati</taxon>
        <taxon>Bacillota</taxon>
        <taxon>Bacilli</taxon>
        <taxon>Bacillales</taxon>
        <taxon>Paenibacillaceae</taxon>
        <taxon>Paenibacillus</taxon>
    </lineage>
</organism>
<dbReference type="GO" id="GO:0052757">
    <property type="term" value="F:chondroitin hydrolase activity"/>
    <property type="evidence" value="ECO:0007669"/>
    <property type="project" value="TreeGrafter"/>
</dbReference>
<evidence type="ECO:0000313" key="5">
    <source>
        <dbReference type="EMBL" id="ASA21667.1"/>
    </source>
</evidence>
<evidence type="ECO:0000256" key="2">
    <source>
        <dbReference type="ARBA" id="ARBA00038358"/>
    </source>
</evidence>
<accession>A0A2Z2K8P2</accession>
<feature type="binding site" evidence="4">
    <location>
        <position position="105"/>
    </location>
    <ligand>
        <name>substrate</name>
    </ligand>
</feature>
<dbReference type="PANTHER" id="PTHR36845">
    <property type="entry name" value="HYDROLASE, PUTATIVE (AFU_ORTHOLOGUE AFUA_7G05090)-RELATED"/>
    <property type="match status" value="1"/>
</dbReference>
<evidence type="ECO:0000313" key="6">
    <source>
        <dbReference type="Proteomes" id="UP000249890"/>
    </source>
</evidence>
<comment type="similarity">
    <text evidence="2">Belongs to the glycosyl hydrolase 88 family.</text>
</comment>
<feature type="binding site" evidence="4">
    <location>
        <position position="166"/>
    </location>
    <ligand>
        <name>substrate</name>
    </ligand>
</feature>
<dbReference type="InterPro" id="IPR010905">
    <property type="entry name" value="Glyco_hydro_88"/>
</dbReference>
<reference evidence="5 6" key="1">
    <citation type="submission" date="2017-06" db="EMBL/GenBank/DDBJ databases">
        <title>Complete genome sequence of Paenibacillus donghaensis KCTC 13049T isolated from East Sea sediment, South Korea.</title>
        <authorList>
            <person name="Jung B.K."/>
            <person name="Hong S.-J."/>
            <person name="Shin J.-H."/>
        </authorList>
    </citation>
    <scope>NUCLEOTIDE SEQUENCE [LARGE SCALE GENOMIC DNA]</scope>
    <source>
        <strain evidence="5 6">KCTC 13049</strain>
    </source>
</reference>
<name>A0A2Z2K8P2_9BACL</name>
<proteinExistence type="inferred from homology"/>
<dbReference type="InterPro" id="IPR008928">
    <property type="entry name" value="6-hairpin_glycosidase_sf"/>
</dbReference>
<evidence type="ECO:0000256" key="1">
    <source>
        <dbReference type="ARBA" id="ARBA00022801"/>
    </source>
</evidence>
<dbReference type="Gene3D" id="1.50.10.10">
    <property type="match status" value="1"/>
</dbReference>
<dbReference type="OrthoDB" id="428577at2"/>
<dbReference type="AlphaFoldDB" id="A0A2Z2K8P2"/>